<dbReference type="EMBL" id="BAABJQ010000013">
    <property type="protein sequence ID" value="GAA5189905.1"/>
    <property type="molecule type" value="Genomic_DNA"/>
</dbReference>
<protein>
    <submittedName>
        <fullName evidence="2">Sugar ABC transporter substrate-binding protein</fullName>
    </submittedName>
</protein>
<dbReference type="InterPro" id="IPR050490">
    <property type="entry name" value="Bact_solute-bd_prot1"/>
</dbReference>
<dbReference type="Gene3D" id="3.40.190.10">
    <property type="entry name" value="Periplasmic binding protein-like II"/>
    <property type="match status" value="3"/>
</dbReference>
<dbReference type="PANTHER" id="PTHR43649">
    <property type="entry name" value="ARABINOSE-BINDING PROTEIN-RELATED"/>
    <property type="match status" value="1"/>
</dbReference>
<dbReference type="RefSeq" id="WP_345632315.1">
    <property type="nucleotide sequence ID" value="NZ_BAABJQ010000013.1"/>
</dbReference>
<dbReference type="Proteomes" id="UP001501570">
    <property type="component" value="Unassembled WGS sequence"/>
</dbReference>
<proteinExistence type="predicted"/>
<evidence type="ECO:0000256" key="1">
    <source>
        <dbReference type="SAM" id="SignalP"/>
    </source>
</evidence>
<sequence length="450" mass="46668">MRTLPKRTTALAAAGVALAATLAACSSGGSSSSSGGATGNASDIAAALQKSSTITVWAWAPQTKDIVAAFEKQYPKVKVNLVNAGTGTDEYTKLQNAIKAGSGAPDVAQIEYYALPQFALGGSLANLSNLGMDSLKSDYSGAVWGSVDINGQLVALPQDTGPMALFYNKSIFDKYGLTVPTTWDEYVADAKKLHAADPKEYLTNDTGDPGFVTSMIWDAGGQPYKVSGTQNVSINLQDAGSKKFTAAWNQLIQGGLLSPISSWSDQWYQGLANGSIASLVTGAWMPGDLESGVAAGSGDWRVAPMPTWQSGGAPATAENGGSADAVLKQSKNALAAAGFLQYMNQGAGASIFANEGGFPSVNSVLNSASFLNDAPAYFGGQKINQVLSDAAKSVIPGWSYLPFQVYANSIFADTAGQAYANKSDLDAALKAWQTSSAQYGNQQGFKVTSN</sequence>
<evidence type="ECO:0000313" key="3">
    <source>
        <dbReference type="Proteomes" id="UP001501570"/>
    </source>
</evidence>
<evidence type="ECO:0000313" key="2">
    <source>
        <dbReference type="EMBL" id="GAA5189905.1"/>
    </source>
</evidence>
<keyword evidence="3" id="KW-1185">Reference proteome</keyword>
<dbReference type="Pfam" id="PF01547">
    <property type="entry name" value="SBP_bac_1"/>
    <property type="match status" value="1"/>
</dbReference>
<reference evidence="3" key="1">
    <citation type="journal article" date="2019" name="Int. J. Syst. Evol. Microbiol.">
        <title>The Global Catalogue of Microorganisms (GCM) 10K type strain sequencing project: providing services to taxonomists for standard genome sequencing and annotation.</title>
        <authorList>
            <consortium name="The Broad Institute Genomics Platform"/>
            <consortium name="The Broad Institute Genome Sequencing Center for Infectious Disease"/>
            <person name="Wu L."/>
            <person name="Ma J."/>
        </authorList>
    </citation>
    <scope>NUCLEOTIDE SEQUENCE [LARGE SCALE GENOMIC DNA]</scope>
    <source>
        <strain evidence="3">JCM 18304</strain>
    </source>
</reference>
<organism evidence="2 3">
    <name type="scientific">Rugosimonospora acidiphila</name>
    <dbReference type="NCBI Taxonomy" id="556531"/>
    <lineage>
        <taxon>Bacteria</taxon>
        <taxon>Bacillati</taxon>
        <taxon>Actinomycetota</taxon>
        <taxon>Actinomycetes</taxon>
        <taxon>Micromonosporales</taxon>
        <taxon>Micromonosporaceae</taxon>
        <taxon>Rugosimonospora</taxon>
    </lineage>
</organism>
<dbReference type="InterPro" id="IPR006059">
    <property type="entry name" value="SBP"/>
</dbReference>
<keyword evidence="1" id="KW-0732">Signal</keyword>
<feature type="signal peptide" evidence="1">
    <location>
        <begin position="1"/>
        <end position="19"/>
    </location>
</feature>
<comment type="caution">
    <text evidence="2">The sequence shown here is derived from an EMBL/GenBank/DDBJ whole genome shotgun (WGS) entry which is preliminary data.</text>
</comment>
<feature type="chain" id="PRO_5047162742" evidence="1">
    <location>
        <begin position="20"/>
        <end position="450"/>
    </location>
</feature>
<accession>A0ABP9S2Z8</accession>
<dbReference type="CDD" id="cd13585">
    <property type="entry name" value="PBP2_TMBP_like"/>
    <property type="match status" value="1"/>
</dbReference>
<name>A0ABP9S2Z8_9ACTN</name>
<gene>
    <name evidence="2" type="ORF">GCM10023322_43730</name>
</gene>
<dbReference type="PANTHER" id="PTHR43649:SF14">
    <property type="entry name" value="BLR3389 PROTEIN"/>
    <property type="match status" value="1"/>
</dbReference>
<dbReference type="SUPFAM" id="SSF53850">
    <property type="entry name" value="Periplasmic binding protein-like II"/>
    <property type="match status" value="1"/>
</dbReference>
<dbReference type="PROSITE" id="PS51257">
    <property type="entry name" value="PROKAR_LIPOPROTEIN"/>
    <property type="match status" value="1"/>
</dbReference>